<feature type="chain" id="PRO_5044565476" evidence="5">
    <location>
        <begin position="28"/>
        <end position="385"/>
    </location>
</feature>
<dbReference type="PANTHER" id="PTHR22835:SF536">
    <property type="entry name" value="OS05G0401000 PROTEIN"/>
    <property type="match status" value="1"/>
</dbReference>
<dbReference type="Gramene" id="MELO3C004300.2.1">
    <property type="protein sequence ID" value="MELO3C004300.2.1"/>
    <property type="gene ID" value="MELO3C004300.2"/>
</dbReference>
<accession>A0A1S3BZK6</accession>
<keyword evidence="7" id="KW-1185">Reference proteome</keyword>
<evidence type="ECO:0000256" key="3">
    <source>
        <dbReference type="ARBA" id="ARBA00022801"/>
    </source>
</evidence>
<comment type="similarity">
    <text evidence="1">Belongs to the 'GDSL' lipolytic enzyme family.</text>
</comment>
<dbReference type="OrthoDB" id="1600564at2759"/>
<dbReference type="RefSeq" id="XP_008455055.1">
    <property type="nucleotide sequence ID" value="XM_008456833.2"/>
</dbReference>
<evidence type="ECO:0000256" key="4">
    <source>
        <dbReference type="ARBA" id="ARBA00023180"/>
    </source>
</evidence>
<evidence type="ECO:0000256" key="2">
    <source>
        <dbReference type="ARBA" id="ARBA00022729"/>
    </source>
</evidence>
<keyword evidence="2 5" id="KW-0732">Signal</keyword>
<dbReference type="AlphaFoldDB" id="A0A1S3BZK6"/>
<evidence type="ECO:0000313" key="7">
    <source>
        <dbReference type="Proteomes" id="UP001652600"/>
    </source>
</evidence>
<dbReference type="InParanoid" id="A0A1S3BZK6"/>
<gene>
    <name evidence="8" type="primary">LOC103495321</name>
    <name evidence="6" type="synonym">103495321</name>
</gene>
<reference evidence="6" key="1">
    <citation type="submission" date="2023-03" db="UniProtKB">
        <authorList>
            <consortium name="EnsemblPlants"/>
        </authorList>
    </citation>
    <scope>IDENTIFICATION</scope>
</reference>
<name>A0A1S3BZK6_CUCME</name>
<dbReference type="Proteomes" id="UP001652600">
    <property type="component" value="Chromosome 5"/>
</dbReference>
<sequence length="385" mass="42457">MAISFTKSFTIPLMLTICSTILRFGRSYDYPAAFNFGDSNSDTGELVAAQGFSLSLPYGQSYFNTPSSGRFSNGRLIVDFIMDAMDMPFLNAYLDSIGAPNFRKGCNYAAAGSTVLPATATSVSPFSFGVQVNQFLHFKARVLELREGKGGKKLDKYLPAEDYFQKGLYMFDIGQNDLAGAFYSKTLDQILASIPTILAEFESGVQRLYDQGARNFWIHNTGPLGCLAQNVAKFGTDPSKLDEFGCVSSHNQAAKLFNLQLHALCKKLQGQYTDGNITYIDIYSIKSNLIANYSRLGFQQPIMVCCGYGGPPLNYDSRIVCGQTKMLNGTLVTAKGCDDSSEYINWDGIHYTEAANQYVSSQILTGKYSDPPFSDKMPFLLKLKF</sequence>
<dbReference type="GO" id="GO:0016788">
    <property type="term" value="F:hydrolase activity, acting on ester bonds"/>
    <property type="evidence" value="ECO:0007669"/>
    <property type="project" value="InterPro"/>
</dbReference>
<dbReference type="GeneID" id="103495321"/>
<feature type="signal peptide" evidence="5">
    <location>
        <begin position="1"/>
        <end position="27"/>
    </location>
</feature>
<organism evidence="7 8">
    <name type="scientific">Cucumis melo</name>
    <name type="common">Muskmelon</name>
    <dbReference type="NCBI Taxonomy" id="3656"/>
    <lineage>
        <taxon>Eukaryota</taxon>
        <taxon>Viridiplantae</taxon>
        <taxon>Streptophyta</taxon>
        <taxon>Embryophyta</taxon>
        <taxon>Tracheophyta</taxon>
        <taxon>Spermatophyta</taxon>
        <taxon>Magnoliopsida</taxon>
        <taxon>eudicotyledons</taxon>
        <taxon>Gunneridae</taxon>
        <taxon>Pentapetalae</taxon>
        <taxon>rosids</taxon>
        <taxon>fabids</taxon>
        <taxon>Cucurbitales</taxon>
        <taxon>Cucurbitaceae</taxon>
        <taxon>Benincaseae</taxon>
        <taxon>Cucumis</taxon>
    </lineage>
</organism>
<keyword evidence="3" id="KW-0378">Hydrolase</keyword>
<keyword evidence="4" id="KW-0325">Glycoprotein</keyword>
<dbReference type="InterPro" id="IPR035669">
    <property type="entry name" value="SGNH_plant_lipase-like"/>
</dbReference>
<dbReference type="KEGG" id="cmo:103495321"/>
<dbReference type="SUPFAM" id="SSF52266">
    <property type="entry name" value="SGNH hydrolase"/>
    <property type="match status" value="1"/>
</dbReference>
<evidence type="ECO:0000256" key="1">
    <source>
        <dbReference type="ARBA" id="ARBA00008668"/>
    </source>
</evidence>
<dbReference type="PANTHER" id="PTHR22835">
    <property type="entry name" value="ZINC FINGER FYVE DOMAIN CONTAINING PROTEIN"/>
    <property type="match status" value="1"/>
</dbReference>
<dbReference type="Pfam" id="PF00657">
    <property type="entry name" value="Lipase_GDSL"/>
    <property type="match status" value="1"/>
</dbReference>
<evidence type="ECO:0000256" key="5">
    <source>
        <dbReference type="SAM" id="SignalP"/>
    </source>
</evidence>
<reference evidence="8" key="2">
    <citation type="submission" date="2025-04" db="UniProtKB">
        <authorList>
            <consortium name="RefSeq"/>
        </authorList>
    </citation>
    <scope>IDENTIFICATION</scope>
</reference>
<dbReference type="eggNOG" id="ENOG502QRTJ">
    <property type="taxonomic scope" value="Eukaryota"/>
</dbReference>
<proteinExistence type="inferred from homology"/>
<evidence type="ECO:0000313" key="8">
    <source>
        <dbReference type="RefSeq" id="XP_008455055.1"/>
    </source>
</evidence>
<evidence type="ECO:0000313" key="6">
    <source>
        <dbReference type="EnsemblPlants" id="MELO3C004300.2.1"/>
    </source>
</evidence>
<dbReference type="InterPro" id="IPR036514">
    <property type="entry name" value="SGNH_hydro_sf"/>
</dbReference>
<dbReference type="Gene3D" id="3.40.50.1110">
    <property type="entry name" value="SGNH hydrolase"/>
    <property type="match status" value="1"/>
</dbReference>
<dbReference type="InterPro" id="IPR001087">
    <property type="entry name" value="GDSL"/>
</dbReference>
<dbReference type="EnsemblPlants" id="MELO3C004300.2.1">
    <property type="protein sequence ID" value="MELO3C004300.2.1"/>
    <property type="gene ID" value="MELO3C004300.2"/>
</dbReference>
<protein>
    <submittedName>
        <fullName evidence="8">GDSL esterase/lipase At1g54790-like isoform X1</fullName>
    </submittedName>
</protein>
<dbReference type="CDD" id="cd01837">
    <property type="entry name" value="SGNH_plant_lipase_like"/>
    <property type="match status" value="1"/>
</dbReference>